<evidence type="ECO:0000259" key="2">
    <source>
        <dbReference type="Pfam" id="PF08356"/>
    </source>
</evidence>
<accession>D8M2D1</accession>
<dbReference type="EMBL" id="FN668648">
    <property type="protein sequence ID" value="CBK22226.2"/>
    <property type="molecule type" value="Genomic_DNA"/>
</dbReference>
<dbReference type="Pfam" id="PF08356">
    <property type="entry name" value="EF_assoc_2"/>
    <property type="match status" value="1"/>
</dbReference>
<dbReference type="Pfam" id="PF08355">
    <property type="entry name" value="EF_assoc_1"/>
    <property type="match status" value="1"/>
</dbReference>
<gene>
    <name evidence="3" type="ORF">GSBLH_T00002278001</name>
</gene>
<dbReference type="AlphaFoldDB" id="D8M2D1"/>
<dbReference type="Gene3D" id="1.10.238.10">
    <property type="entry name" value="EF-hand"/>
    <property type="match status" value="1"/>
</dbReference>
<protein>
    <submittedName>
        <fullName evidence="3">Uncharacterized protein</fullName>
    </submittedName>
</protein>
<dbReference type="OrthoDB" id="10020961at2759"/>
<dbReference type="InParanoid" id="D8M2D1"/>
<organism evidence="3">
    <name type="scientific">Blastocystis hominis</name>
    <dbReference type="NCBI Taxonomy" id="12968"/>
    <lineage>
        <taxon>Eukaryota</taxon>
        <taxon>Sar</taxon>
        <taxon>Stramenopiles</taxon>
        <taxon>Bigyra</taxon>
        <taxon>Opalozoa</taxon>
        <taxon>Opalinata</taxon>
        <taxon>Blastocystidae</taxon>
        <taxon>Blastocystis</taxon>
    </lineage>
</organism>
<evidence type="ECO:0000313" key="4">
    <source>
        <dbReference type="Proteomes" id="UP000008312"/>
    </source>
</evidence>
<dbReference type="InterPro" id="IPR013567">
    <property type="entry name" value="EF_hand_assoc_2"/>
</dbReference>
<dbReference type="InterPro" id="IPR013566">
    <property type="entry name" value="EF_hand_assoc_1"/>
</dbReference>
<keyword evidence="4" id="KW-1185">Reference proteome</keyword>
<reference evidence="3" key="1">
    <citation type="submission" date="2010-02" db="EMBL/GenBank/DDBJ databases">
        <title>Sequencing and annotation of the Blastocystis hominis genome.</title>
        <authorList>
            <person name="Wincker P."/>
        </authorList>
    </citation>
    <scope>NUCLEOTIDE SEQUENCE</scope>
    <source>
        <strain evidence="3">Singapore isolate B</strain>
    </source>
</reference>
<evidence type="ECO:0000259" key="1">
    <source>
        <dbReference type="Pfam" id="PF08355"/>
    </source>
</evidence>
<feature type="domain" description="Mitochondrial Rho GTPase 1/3 EF hand associated type-1" evidence="1">
    <location>
        <begin position="148"/>
        <end position="211"/>
    </location>
</feature>
<dbReference type="GeneID" id="24919465"/>
<name>D8M2D1_BLAHO</name>
<dbReference type="Proteomes" id="UP000008312">
    <property type="component" value="Unassembled WGS sequence"/>
</dbReference>
<dbReference type="RefSeq" id="XP_012896274.1">
    <property type="nucleotide sequence ID" value="XM_013040820.1"/>
</dbReference>
<sequence>MCSKGLAHPFDFDPILERLQSEGHSIKDGLSEESFIQCFVLCVQEGRNDVLWNLLKSMGYSMDFDFQFEIPAILLKADQTIEFSNEARQFLTNVKSPRFLPFRFSAAFSTDFEPIFATPEFRAALGASPNPSLSSVFSSASLLSSMTPGFPWNCRTNENGHLTFAGWSSLWELLLRCDAAATLRWLVLLGWDDEVCLLYVVTKPKQEDWRSNNYLRRHVVHAFAFGDSAVGKVRVSPRSHAQTSLLQRLLAAKTTPVPTETLSTVVAPVSFSTDNLTTIKKTLLFSEVPVGLERKTLREMGKACDIACWSRGGE</sequence>
<feature type="domain" description="EF hand associated type-2" evidence="2">
    <location>
        <begin position="22"/>
        <end position="86"/>
    </location>
</feature>
<evidence type="ECO:0000313" key="3">
    <source>
        <dbReference type="EMBL" id="CBK22226.2"/>
    </source>
</evidence>
<proteinExistence type="predicted"/>